<keyword evidence="1" id="KW-1133">Transmembrane helix</keyword>
<proteinExistence type="predicted"/>
<sequence>METKWYSDFWRLFVSPFSGGIDQVVQSGTLKKGFWGTVFLWAIPYIILALFGTMLIPFLPHNEFTGLTYLLGIGASFMFIFAWLICIGWSFVMVAIGSYVYNWVITKMGGTDNVQAIMKVSWYLQGYGVLLFSIGYTIVLVLMGMLGLAFDSRAFAGVIYFVGTIALLVISIWVSLELMATQVMLTKMKVFIASILTSIIFAIIWALFMALLSGCASLVGR</sequence>
<protein>
    <recommendedName>
        <fullName evidence="3">Yip1 domain-containing protein</fullName>
    </recommendedName>
</protein>
<feature type="transmembrane region" description="Helical" evidence="1">
    <location>
        <begin position="122"/>
        <end position="148"/>
    </location>
</feature>
<reference evidence="2" key="1">
    <citation type="submission" date="2019-11" db="EMBL/GenBank/DDBJ databases">
        <authorList>
            <person name="Feng L."/>
        </authorList>
    </citation>
    <scope>NUCLEOTIDE SEQUENCE</scope>
    <source>
        <strain evidence="2">VdisparLFYP95</strain>
    </source>
</reference>
<feature type="transmembrane region" description="Helical" evidence="1">
    <location>
        <begin position="154"/>
        <end position="178"/>
    </location>
</feature>
<evidence type="ECO:0000313" key="2">
    <source>
        <dbReference type="EMBL" id="VYT92276.1"/>
    </source>
</evidence>
<dbReference type="EMBL" id="CACRUF010000018">
    <property type="protein sequence ID" value="VYT92276.1"/>
    <property type="molecule type" value="Genomic_DNA"/>
</dbReference>
<name>A0A6N3ARG2_9FIRM</name>
<keyword evidence="1" id="KW-0472">Membrane</keyword>
<organism evidence="2">
    <name type="scientific">Veillonella dispar</name>
    <dbReference type="NCBI Taxonomy" id="39778"/>
    <lineage>
        <taxon>Bacteria</taxon>
        <taxon>Bacillati</taxon>
        <taxon>Bacillota</taxon>
        <taxon>Negativicutes</taxon>
        <taxon>Veillonellales</taxon>
        <taxon>Veillonellaceae</taxon>
        <taxon>Veillonella</taxon>
    </lineage>
</organism>
<feature type="transmembrane region" description="Helical" evidence="1">
    <location>
        <begin position="190"/>
        <end position="219"/>
    </location>
</feature>
<feature type="transmembrane region" description="Helical" evidence="1">
    <location>
        <begin position="71"/>
        <end position="101"/>
    </location>
</feature>
<accession>A0A6N3ARG2</accession>
<feature type="transmembrane region" description="Helical" evidence="1">
    <location>
        <begin position="38"/>
        <end position="59"/>
    </location>
</feature>
<evidence type="ECO:0000256" key="1">
    <source>
        <dbReference type="SAM" id="Phobius"/>
    </source>
</evidence>
<gene>
    <name evidence="2" type="ORF">VDLFYP95_01058</name>
</gene>
<evidence type="ECO:0008006" key="3">
    <source>
        <dbReference type="Google" id="ProtNLM"/>
    </source>
</evidence>
<keyword evidence="1" id="KW-0812">Transmembrane</keyword>
<dbReference type="AlphaFoldDB" id="A0A6N3ARG2"/>